<feature type="domain" description="HNH/Endo VII superfamily nuclease toxins" evidence="2">
    <location>
        <begin position="205"/>
        <end position="264"/>
    </location>
</feature>
<evidence type="ECO:0000259" key="2">
    <source>
        <dbReference type="Pfam" id="PF15657"/>
    </source>
</evidence>
<dbReference type="Proteomes" id="UP000273145">
    <property type="component" value="Chromosome"/>
</dbReference>
<reference evidence="3 4" key="1">
    <citation type="submission" date="2018-11" db="EMBL/GenBank/DDBJ databases">
        <title>Genome sequencing of Paenibacillus lentus DSM25539(T).</title>
        <authorList>
            <person name="Kook J.-K."/>
            <person name="Park S.-N."/>
            <person name="Lim Y.K."/>
        </authorList>
    </citation>
    <scope>NUCLEOTIDE SEQUENCE [LARGE SCALE GENOMIC DNA]</scope>
    <source>
        <strain evidence="3 4">DSM 25539</strain>
    </source>
</reference>
<feature type="compositionally biased region" description="Gly residues" evidence="1">
    <location>
        <begin position="146"/>
        <end position="157"/>
    </location>
</feature>
<evidence type="ECO:0000313" key="3">
    <source>
        <dbReference type="EMBL" id="AZK48806.1"/>
    </source>
</evidence>
<dbReference type="AlphaFoldDB" id="A0A3Q8S750"/>
<dbReference type="Pfam" id="PF15657">
    <property type="entry name" value="Tox-HNH-EHHH"/>
    <property type="match status" value="1"/>
</dbReference>
<feature type="region of interest" description="Disordered" evidence="1">
    <location>
        <begin position="130"/>
        <end position="174"/>
    </location>
</feature>
<dbReference type="OrthoDB" id="95423at2"/>
<protein>
    <recommendedName>
        <fullName evidence="2">HNH/Endo VII superfamily nuclease toxins domain-containing protein</fullName>
    </recommendedName>
</protein>
<evidence type="ECO:0000256" key="1">
    <source>
        <dbReference type="SAM" id="MobiDB-lite"/>
    </source>
</evidence>
<dbReference type="KEGG" id="plen:EIM92_00495"/>
<proteinExistence type="predicted"/>
<gene>
    <name evidence="3" type="ORF">EIM92_00495</name>
</gene>
<evidence type="ECO:0000313" key="4">
    <source>
        <dbReference type="Proteomes" id="UP000273145"/>
    </source>
</evidence>
<keyword evidence="4" id="KW-1185">Reference proteome</keyword>
<sequence>MKGVDRAVDAFQAVKKTASMMPSPMRQDLGKVWTKARKLGNNLGLGEQLGKIKNAMQRLSVGHPRLAHAVSTSANVGQQVAMQYTRSLAIEAAMEAGGRIEFIGNFIEQIGGDKMRAAITWVSIATNKGRSKGKGTTGLNRHFGFTSGGGSGGSGKRGGSKDTGTNAKKPEDVNKVLTHNGAFRDAKRRAGIPNSIQHKKPVYVHDGTSENRKVYEFEVDGKKKYIIEHRDDKFGRGPHFHGADDLKGNPLEKGRYNQYPGHSPEDFDGYKKKGKPQKR</sequence>
<feature type="compositionally biased region" description="Basic and acidic residues" evidence="1">
    <location>
        <begin position="232"/>
        <end position="255"/>
    </location>
</feature>
<dbReference type="InterPro" id="IPR028048">
    <property type="entry name" value="Tox-HNH-EHHH"/>
</dbReference>
<dbReference type="EMBL" id="CP034248">
    <property type="protein sequence ID" value="AZK48806.1"/>
    <property type="molecule type" value="Genomic_DNA"/>
</dbReference>
<feature type="region of interest" description="Disordered" evidence="1">
    <location>
        <begin position="232"/>
        <end position="279"/>
    </location>
</feature>
<name>A0A3Q8S750_9BACL</name>
<organism evidence="3 4">
    <name type="scientific">Paenibacillus lentus</name>
    <dbReference type="NCBI Taxonomy" id="1338368"/>
    <lineage>
        <taxon>Bacteria</taxon>
        <taxon>Bacillati</taxon>
        <taxon>Bacillota</taxon>
        <taxon>Bacilli</taxon>
        <taxon>Bacillales</taxon>
        <taxon>Paenibacillaceae</taxon>
        <taxon>Paenibacillus</taxon>
    </lineage>
</organism>
<accession>A0A3Q8S750</accession>